<dbReference type="Pfam" id="PF01548">
    <property type="entry name" value="DEDD_Tnp_IS110"/>
    <property type="match status" value="1"/>
</dbReference>
<dbReference type="Pfam" id="PF02371">
    <property type="entry name" value="Transposase_20"/>
    <property type="match status" value="1"/>
</dbReference>
<evidence type="ECO:0000259" key="2">
    <source>
        <dbReference type="Pfam" id="PF02371"/>
    </source>
</evidence>
<dbReference type="PANTHER" id="PTHR33055">
    <property type="entry name" value="TRANSPOSASE FOR INSERTION SEQUENCE ELEMENT IS1111A"/>
    <property type="match status" value="1"/>
</dbReference>
<evidence type="ECO:0000313" key="4">
    <source>
        <dbReference type="Proteomes" id="UP001500842"/>
    </source>
</evidence>
<dbReference type="InterPro" id="IPR003346">
    <property type="entry name" value="Transposase_20"/>
</dbReference>
<dbReference type="EMBL" id="BAAAOR010000002">
    <property type="protein sequence ID" value="GAA1501969.1"/>
    <property type="molecule type" value="Genomic_DNA"/>
</dbReference>
<comment type="caution">
    <text evidence="3">The sequence shown here is derived from an EMBL/GenBank/DDBJ whole genome shotgun (WGS) entry which is preliminary data.</text>
</comment>
<feature type="domain" description="Transposase IS116/IS110/IS902 C-terminal" evidence="2">
    <location>
        <begin position="248"/>
        <end position="333"/>
    </location>
</feature>
<dbReference type="RefSeq" id="WP_219996303.1">
    <property type="nucleotide sequence ID" value="NZ_BAAAOR010000002.1"/>
</dbReference>
<dbReference type="PANTHER" id="PTHR33055:SF16">
    <property type="entry name" value="TRANSPOSASE FOR INSERTION SEQUENCE ELEMENT IS1547"/>
    <property type="match status" value="1"/>
</dbReference>
<sequence>MTGIPIVADAYEFVVGVDTHAATHHYAIIDTRTGGLLDDAEFPTHNKGLLRAAAWISRRTGEPTGGPTGGDLDRILVSIEGTRSYGAQITALLAQAGYRVVDAPSPKRERGTGKNDHVDHVDAVVAARGSLHKPLDQLADARAGQTSTVLQILLTARDAMTSERTRAVNALNALLRTHGLTIDARKKVSRPIIRVITAWRTRTSDTLAQATARAEAIRLATRVLALDIEVDTNEQALLDLVTDTHAPLLDLPGVGPTTAAVVLAAWSHPGRVRDEAAFAKLGGVSPLEVASGNRHEHRHEHRLNRTGDRQLNSALHTIANSRMRHDERTRDYVARRTEQGLSKRRIRRCLKRYIAREIYRHLAAQGVDNP</sequence>
<dbReference type="Proteomes" id="UP001500842">
    <property type="component" value="Unassembled WGS sequence"/>
</dbReference>
<proteinExistence type="predicted"/>
<dbReference type="InterPro" id="IPR002525">
    <property type="entry name" value="Transp_IS110-like_N"/>
</dbReference>
<evidence type="ECO:0000313" key="3">
    <source>
        <dbReference type="EMBL" id="GAA1501969.1"/>
    </source>
</evidence>
<protein>
    <submittedName>
        <fullName evidence="3">IS110 family transposase</fullName>
    </submittedName>
</protein>
<accession>A0ABN1ZPS6</accession>
<reference evidence="3 4" key="1">
    <citation type="journal article" date="2019" name="Int. J. Syst. Evol. Microbiol.">
        <title>The Global Catalogue of Microorganisms (GCM) 10K type strain sequencing project: providing services to taxonomists for standard genome sequencing and annotation.</title>
        <authorList>
            <consortium name="The Broad Institute Genomics Platform"/>
            <consortium name="The Broad Institute Genome Sequencing Center for Infectious Disease"/>
            <person name="Wu L."/>
            <person name="Ma J."/>
        </authorList>
    </citation>
    <scope>NUCLEOTIDE SEQUENCE [LARGE SCALE GENOMIC DNA]</scope>
    <source>
        <strain evidence="3 4">JCM 14942</strain>
    </source>
</reference>
<name>A0ABN1ZPS6_9ACTN</name>
<evidence type="ECO:0000259" key="1">
    <source>
        <dbReference type="Pfam" id="PF01548"/>
    </source>
</evidence>
<organism evidence="3 4">
    <name type="scientific">Nocardioides humi</name>
    <dbReference type="NCBI Taxonomy" id="449461"/>
    <lineage>
        <taxon>Bacteria</taxon>
        <taxon>Bacillati</taxon>
        <taxon>Actinomycetota</taxon>
        <taxon>Actinomycetes</taxon>
        <taxon>Propionibacteriales</taxon>
        <taxon>Nocardioidaceae</taxon>
        <taxon>Nocardioides</taxon>
    </lineage>
</organism>
<feature type="domain" description="Transposase IS110-like N-terminal" evidence="1">
    <location>
        <begin position="15"/>
        <end position="177"/>
    </location>
</feature>
<dbReference type="InterPro" id="IPR047650">
    <property type="entry name" value="Transpos_IS110"/>
</dbReference>
<gene>
    <name evidence="3" type="ORF">GCM10009788_01230</name>
</gene>
<keyword evidence="4" id="KW-1185">Reference proteome</keyword>